<dbReference type="GO" id="GO:0006654">
    <property type="term" value="P:phosphatidic acid biosynthetic process"/>
    <property type="evidence" value="ECO:0007669"/>
    <property type="project" value="TreeGrafter"/>
</dbReference>
<evidence type="ECO:0000313" key="7">
    <source>
        <dbReference type="Proteomes" id="UP000197153"/>
    </source>
</evidence>
<organism evidence="6 7">
    <name type="scientific">Nitrospirillum viridazoti CBAmc</name>
    <dbReference type="NCBI Taxonomy" id="1441467"/>
    <lineage>
        <taxon>Bacteria</taxon>
        <taxon>Pseudomonadati</taxon>
        <taxon>Pseudomonadota</taxon>
        <taxon>Alphaproteobacteria</taxon>
        <taxon>Rhodospirillales</taxon>
        <taxon>Azospirillaceae</taxon>
        <taxon>Nitrospirillum</taxon>
        <taxon>Nitrospirillum viridazoti</taxon>
    </lineage>
</organism>
<dbReference type="PANTHER" id="PTHR10434">
    <property type="entry name" value="1-ACYL-SN-GLYCEROL-3-PHOSPHATE ACYLTRANSFERASE"/>
    <property type="match status" value="1"/>
</dbReference>
<dbReference type="PANTHER" id="PTHR10434:SF40">
    <property type="entry name" value="1-ACYL-SN-GLYCEROL-3-PHOSPHATE ACYLTRANSFERASE"/>
    <property type="match status" value="1"/>
</dbReference>
<dbReference type="InterPro" id="IPR002123">
    <property type="entry name" value="Plipid/glycerol_acylTrfase"/>
</dbReference>
<name>A0A248JP04_9PROT</name>
<sequence length="259" mass="29122">MLVLRSLVFNIVFYIWTMLWCFGLLWTLVVPHRTMIWAIRGYMRTLNFWERTIIGLKYEVRGLEHLPKTGAFLVGAKHQSMWETMKLHLLMDDPAIVLKKELTYIPIWGWYAAKARMIAVDRGKRGAAIQSLLRGARERVAEGRPIVIFPQGTRTAVGAWRPYKVGIALLYEALDIPLVPMALNSGLFWPRHKFLRRPGTIVIEFLPPIAPGLSKDQALARLEAVLEPATDRLVMAAGGPATERPPNAPPLVEVPAAAG</sequence>
<evidence type="ECO:0000256" key="3">
    <source>
        <dbReference type="ARBA" id="ARBA00023315"/>
    </source>
</evidence>
<dbReference type="SMART" id="SM00563">
    <property type="entry name" value="PlsC"/>
    <property type="match status" value="1"/>
</dbReference>
<accession>A0A248JP04</accession>
<comment type="pathway">
    <text evidence="1">Lipid metabolism.</text>
</comment>
<keyword evidence="4" id="KW-0812">Transmembrane</keyword>
<feature type="transmembrane region" description="Helical" evidence="4">
    <location>
        <begin position="6"/>
        <end position="30"/>
    </location>
</feature>
<keyword evidence="3 6" id="KW-0012">Acyltransferase</keyword>
<dbReference type="CDD" id="cd07989">
    <property type="entry name" value="LPLAT_AGPAT-like"/>
    <property type="match status" value="1"/>
</dbReference>
<protein>
    <submittedName>
        <fullName evidence="6">1-acyl-sn-glycerol-3-phosphate acyltransferase</fullName>
    </submittedName>
</protein>
<dbReference type="SUPFAM" id="SSF69593">
    <property type="entry name" value="Glycerol-3-phosphate (1)-acyltransferase"/>
    <property type="match status" value="1"/>
</dbReference>
<dbReference type="EMBL" id="CP022110">
    <property type="protein sequence ID" value="ASG19798.1"/>
    <property type="molecule type" value="Genomic_DNA"/>
</dbReference>
<dbReference type="GO" id="GO:0003841">
    <property type="term" value="F:1-acylglycerol-3-phosphate O-acyltransferase activity"/>
    <property type="evidence" value="ECO:0007669"/>
    <property type="project" value="TreeGrafter"/>
</dbReference>
<evidence type="ECO:0000256" key="2">
    <source>
        <dbReference type="ARBA" id="ARBA00022679"/>
    </source>
</evidence>
<keyword evidence="7" id="KW-1185">Reference proteome</keyword>
<dbReference type="RefSeq" id="WP_088870756.1">
    <property type="nucleotide sequence ID" value="NZ_CP022110.1"/>
</dbReference>
<dbReference type="Pfam" id="PF01553">
    <property type="entry name" value="Acyltransferase"/>
    <property type="match status" value="1"/>
</dbReference>
<evidence type="ECO:0000259" key="5">
    <source>
        <dbReference type="SMART" id="SM00563"/>
    </source>
</evidence>
<keyword evidence="4" id="KW-0472">Membrane</keyword>
<dbReference type="KEGG" id="nao:Y958_02355"/>
<dbReference type="Proteomes" id="UP000197153">
    <property type="component" value="Chromosome 1"/>
</dbReference>
<gene>
    <name evidence="6" type="ORF">Y958_02355</name>
</gene>
<proteinExistence type="predicted"/>
<evidence type="ECO:0000256" key="1">
    <source>
        <dbReference type="ARBA" id="ARBA00005189"/>
    </source>
</evidence>
<keyword evidence="4" id="KW-1133">Transmembrane helix</keyword>
<evidence type="ECO:0000256" key="4">
    <source>
        <dbReference type="SAM" id="Phobius"/>
    </source>
</evidence>
<feature type="domain" description="Phospholipid/glycerol acyltransferase" evidence="5">
    <location>
        <begin position="72"/>
        <end position="186"/>
    </location>
</feature>
<keyword evidence="2 6" id="KW-0808">Transferase</keyword>
<reference evidence="6 7" key="1">
    <citation type="submission" date="2017-06" db="EMBL/GenBank/DDBJ databases">
        <title>Complete genome sequence of Nitrospirillum amazonense strain CBAmC, an endophytic nitrogen-fixing and plant growth-promoting bacterium, isolated from sugarcane.</title>
        <authorList>
            <person name="Schwab S."/>
            <person name="dos Santos Teixeira K.R."/>
            <person name="Simoes Araujo J.L."/>
            <person name="Soares Vidal M."/>
            <person name="Borges de Freitas H.R."/>
            <person name="Rivello Crivelaro A.L."/>
            <person name="Bueno de Camargo Nunes A."/>
            <person name="dos Santos C.M."/>
            <person name="Palmeira da Silva Rosa D."/>
            <person name="da Silva Padilha D."/>
            <person name="da Silva E."/>
            <person name="Araujo Terra L."/>
            <person name="Soares Mendes V."/>
            <person name="Farinelli L."/>
            <person name="Magalhaes Cruz L."/>
            <person name="Baldani J.I."/>
        </authorList>
    </citation>
    <scope>NUCLEOTIDE SEQUENCE [LARGE SCALE GENOMIC DNA]</scope>
    <source>
        <strain evidence="6 7">CBAmC</strain>
    </source>
</reference>
<evidence type="ECO:0000313" key="6">
    <source>
        <dbReference type="EMBL" id="ASG19798.1"/>
    </source>
</evidence>
<dbReference type="AlphaFoldDB" id="A0A248JP04"/>